<keyword evidence="1" id="KW-0812">Transmembrane</keyword>
<evidence type="ECO:0000256" key="1">
    <source>
        <dbReference type="SAM" id="Phobius"/>
    </source>
</evidence>
<feature type="transmembrane region" description="Helical" evidence="1">
    <location>
        <begin position="12"/>
        <end position="36"/>
    </location>
</feature>
<keyword evidence="1" id="KW-1133">Transmembrane helix</keyword>
<feature type="transmembrane region" description="Helical" evidence="1">
    <location>
        <begin position="182"/>
        <end position="201"/>
    </location>
</feature>
<feature type="transmembrane region" description="Helical" evidence="1">
    <location>
        <begin position="148"/>
        <end position="170"/>
    </location>
</feature>
<keyword evidence="1" id="KW-0472">Membrane</keyword>
<reference evidence="2" key="1">
    <citation type="submission" date="2019-11" db="EMBL/GenBank/DDBJ databases">
        <authorList>
            <person name="Feng L."/>
        </authorList>
    </citation>
    <scope>NUCLEOTIDE SEQUENCE</scope>
    <source>
        <strain evidence="2">CTertiumLFYP3</strain>
    </source>
</reference>
<sequence>MKNLKKLSDLVSKLSVIAIVISIIIAGLNLTVPYYLASRQSLADITNNFGTLANRFQYENIVEDGGLIIKDSTIETAGDYSISFNYSNDNIISKNFINFEQTGVTISINDSDMFLPYKSGENITMEEIIVALFAALQNIPTLNIMGSIMIAFLHVMLIVSIFMIVAYFILKKRYKYRNLIRYSSISVLIGAFIVSILSLTILKNKLIAISIFTVIAGAINMLILLPAYNKIKSEDYM</sequence>
<dbReference type="EMBL" id="CACRTO010000009">
    <property type="protein sequence ID" value="VYT95790.1"/>
    <property type="molecule type" value="Genomic_DNA"/>
</dbReference>
<evidence type="ECO:0008006" key="3">
    <source>
        <dbReference type="Google" id="ProtNLM"/>
    </source>
</evidence>
<evidence type="ECO:0000313" key="2">
    <source>
        <dbReference type="EMBL" id="VYT95790.1"/>
    </source>
</evidence>
<feature type="transmembrane region" description="Helical" evidence="1">
    <location>
        <begin position="207"/>
        <end position="228"/>
    </location>
</feature>
<proteinExistence type="predicted"/>
<name>A0A6N3B1F9_9CLOT</name>
<protein>
    <recommendedName>
        <fullName evidence="3">DUF1189 domain-containing protein</fullName>
    </recommendedName>
</protein>
<organism evidence="2">
    <name type="scientific">Clostridium tertium</name>
    <dbReference type="NCBI Taxonomy" id="1559"/>
    <lineage>
        <taxon>Bacteria</taxon>
        <taxon>Bacillati</taxon>
        <taxon>Bacillota</taxon>
        <taxon>Clostridia</taxon>
        <taxon>Eubacteriales</taxon>
        <taxon>Clostridiaceae</taxon>
        <taxon>Clostridium</taxon>
    </lineage>
</organism>
<accession>A0A6N3B1F9</accession>
<dbReference type="AlphaFoldDB" id="A0A6N3B1F9"/>
<dbReference type="RefSeq" id="WP_156625636.1">
    <property type="nucleotide sequence ID" value="NZ_CACRTO010000009.1"/>
</dbReference>
<gene>
    <name evidence="2" type="ORF">CTLFYP3_01104</name>
</gene>